<dbReference type="AlphaFoldDB" id="A0AAP0EDT7"/>
<feature type="compositionally biased region" description="Basic and acidic residues" evidence="1">
    <location>
        <begin position="94"/>
        <end position="128"/>
    </location>
</feature>
<proteinExistence type="predicted"/>
<dbReference type="EMBL" id="JBBNAE010000010">
    <property type="protein sequence ID" value="KAK9091491.1"/>
    <property type="molecule type" value="Genomic_DNA"/>
</dbReference>
<organism evidence="2 3">
    <name type="scientific">Stephania japonica</name>
    <dbReference type="NCBI Taxonomy" id="461633"/>
    <lineage>
        <taxon>Eukaryota</taxon>
        <taxon>Viridiplantae</taxon>
        <taxon>Streptophyta</taxon>
        <taxon>Embryophyta</taxon>
        <taxon>Tracheophyta</taxon>
        <taxon>Spermatophyta</taxon>
        <taxon>Magnoliopsida</taxon>
        <taxon>Ranunculales</taxon>
        <taxon>Menispermaceae</taxon>
        <taxon>Menispermoideae</taxon>
        <taxon>Cissampelideae</taxon>
        <taxon>Stephania</taxon>
    </lineage>
</organism>
<evidence type="ECO:0000256" key="1">
    <source>
        <dbReference type="SAM" id="MobiDB-lite"/>
    </source>
</evidence>
<gene>
    <name evidence="2" type="ORF">Sjap_024668</name>
</gene>
<name>A0AAP0EDT7_9MAGN</name>
<feature type="region of interest" description="Disordered" evidence="1">
    <location>
        <begin position="94"/>
        <end position="130"/>
    </location>
</feature>
<reference evidence="2 3" key="1">
    <citation type="submission" date="2024-01" db="EMBL/GenBank/DDBJ databases">
        <title>Genome assemblies of Stephania.</title>
        <authorList>
            <person name="Yang L."/>
        </authorList>
    </citation>
    <scope>NUCLEOTIDE SEQUENCE [LARGE SCALE GENOMIC DNA]</scope>
    <source>
        <strain evidence="2">QJT</strain>
        <tissue evidence="2">Leaf</tissue>
    </source>
</reference>
<evidence type="ECO:0000313" key="3">
    <source>
        <dbReference type="Proteomes" id="UP001417504"/>
    </source>
</evidence>
<dbReference type="Proteomes" id="UP001417504">
    <property type="component" value="Unassembled WGS sequence"/>
</dbReference>
<keyword evidence="3" id="KW-1185">Reference proteome</keyword>
<comment type="caution">
    <text evidence="2">The sequence shown here is derived from an EMBL/GenBank/DDBJ whole genome shotgun (WGS) entry which is preliminary data.</text>
</comment>
<sequence>MGRRTDDTGRHSNRWRARCIRSDDEQKRTYACTRTDATWADTAGHTTENTDIWHVDTAGTSRTDATWRAEKNGVDERTNGEDDECFTRMFDMDLGKSDSEESDETTQKEVGDHDDKADGVGDWEDKRRSVGPLHLGMDSMLTNDYPIASMQPLQSSEEELSMLRLCFNPTGQEQVVQDPMDTSESYGPPNDFLTQCGITLKKKGKDKAVRGKSSVSKEKKRLEWNVNDVWDRWAKNSS</sequence>
<accession>A0AAP0EDT7</accession>
<protein>
    <submittedName>
        <fullName evidence="2">Uncharacterized protein</fullName>
    </submittedName>
</protein>
<evidence type="ECO:0000313" key="2">
    <source>
        <dbReference type="EMBL" id="KAK9091491.1"/>
    </source>
</evidence>